<protein>
    <submittedName>
        <fullName evidence="2">Uncharacterized protein</fullName>
    </submittedName>
</protein>
<feature type="chain" id="PRO_5008132544" evidence="1">
    <location>
        <begin position="17"/>
        <end position="95"/>
    </location>
</feature>
<evidence type="ECO:0000256" key="1">
    <source>
        <dbReference type="SAM" id="SignalP"/>
    </source>
</evidence>
<keyword evidence="1" id="KW-0732">Signal</keyword>
<evidence type="ECO:0000313" key="3">
    <source>
        <dbReference type="Proteomes" id="UP000075886"/>
    </source>
</evidence>
<name>A0A182QAT4_9DIPT</name>
<keyword evidence="3" id="KW-1185">Reference proteome</keyword>
<reference evidence="2" key="2">
    <citation type="submission" date="2020-05" db="UniProtKB">
        <authorList>
            <consortium name="EnsemblMetazoa"/>
        </authorList>
    </citation>
    <scope>IDENTIFICATION</scope>
    <source>
        <strain evidence="2">FAR1</strain>
    </source>
</reference>
<evidence type="ECO:0000313" key="2">
    <source>
        <dbReference type="EnsemblMetazoa" id="AFAF006470-PA"/>
    </source>
</evidence>
<dbReference type="EnsemblMetazoa" id="AFAF006470-RA">
    <property type="protein sequence ID" value="AFAF006470-PA"/>
    <property type="gene ID" value="AFAF006470"/>
</dbReference>
<organism evidence="2 3">
    <name type="scientific">Anopheles farauti</name>
    <dbReference type="NCBI Taxonomy" id="69004"/>
    <lineage>
        <taxon>Eukaryota</taxon>
        <taxon>Metazoa</taxon>
        <taxon>Ecdysozoa</taxon>
        <taxon>Arthropoda</taxon>
        <taxon>Hexapoda</taxon>
        <taxon>Insecta</taxon>
        <taxon>Pterygota</taxon>
        <taxon>Neoptera</taxon>
        <taxon>Endopterygota</taxon>
        <taxon>Diptera</taxon>
        <taxon>Nematocera</taxon>
        <taxon>Culicoidea</taxon>
        <taxon>Culicidae</taxon>
        <taxon>Anophelinae</taxon>
        <taxon>Anopheles</taxon>
    </lineage>
</organism>
<feature type="signal peptide" evidence="1">
    <location>
        <begin position="1"/>
        <end position="16"/>
    </location>
</feature>
<sequence>MKVILCLFAVLAVALAKPQYNAEQLWSETLQIAQQKGYIRPDETLLEFQVAPIVNQLENVPGNQPVQLNQILTPLDAPQVYPYVQRSVDENLARF</sequence>
<dbReference type="AlphaFoldDB" id="A0A182QAT4"/>
<dbReference type="VEuPathDB" id="VectorBase:AFAF006470"/>
<accession>A0A182QAT4</accession>
<reference evidence="3" key="1">
    <citation type="submission" date="2014-01" db="EMBL/GenBank/DDBJ databases">
        <title>The Genome Sequence of Anopheles farauti FAR1 (V2).</title>
        <authorList>
            <consortium name="The Broad Institute Genomics Platform"/>
            <person name="Neafsey D.E."/>
            <person name="Besansky N."/>
            <person name="Howell P."/>
            <person name="Walton C."/>
            <person name="Young S.K."/>
            <person name="Zeng Q."/>
            <person name="Gargeya S."/>
            <person name="Fitzgerald M."/>
            <person name="Haas B."/>
            <person name="Abouelleil A."/>
            <person name="Allen A.W."/>
            <person name="Alvarado L."/>
            <person name="Arachchi H.M."/>
            <person name="Berlin A.M."/>
            <person name="Chapman S.B."/>
            <person name="Gainer-Dewar J."/>
            <person name="Goldberg J."/>
            <person name="Griggs A."/>
            <person name="Gujja S."/>
            <person name="Hansen M."/>
            <person name="Howarth C."/>
            <person name="Imamovic A."/>
            <person name="Ireland A."/>
            <person name="Larimer J."/>
            <person name="McCowan C."/>
            <person name="Murphy C."/>
            <person name="Pearson M."/>
            <person name="Poon T.W."/>
            <person name="Priest M."/>
            <person name="Roberts A."/>
            <person name="Saif S."/>
            <person name="Shea T."/>
            <person name="Sisk P."/>
            <person name="Sykes S."/>
            <person name="Wortman J."/>
            <person name="Nusbaum C."/>
            <person name="Birren B."/>
        </authorList>
    </citation>
    <scope>NUCLEOTIDE SEQUENCE [LARGE SCALE GENOMIC DNA]</scope>
    <source>
        <strain evidence="3">FAR1</strain>
    </source>
</reference>
<proteinExistence type="predicted"/>
<dbReference type="Proteomes" id="UP000075886">
    <property type="component" value="Unassembled WGS sequence"/>
</dbReference>
<dbReference type="EMBL" id="AXCN02000783">
    <property type="status" value="NOT_ANNOTATED_CDS"/>
    <property type="molecule type" value="Genomic_DNA"/>
</dbReference>